<dbReference type="InterPro" id="IPR008844">
    <property type="entry name" value="Spore_GerAC-like"/>
</dbReference>
<proteinExistence type="inferred from homology"/>
<evidence type="ECO:0000259" key="9">
    <source>
        <dbReference type="Pfam" id="PF25198"/>
    </source>
</evidence>
<dbReference type="GO" id="GO:0016020">
    <property type="term" value="C:membrane"/>
    <property type="evidence" value="ECO:0007669"/>
    <property type="project" value="UniProtKB-SubCell"/>
</dbReference>
<dbReference type="GO" id="GO:0009847">
    <property type="term" value="P:spore germination"/>
    <property type="evidence" value="ECO:0007669"/>
    <property type="project" value="InterPro"/>
</dbReference>
<keyword evidence="5" id="KW-0472">Membrane</keyword>
<evidence type="ECO:0000313" key="11">
    <source>
        <dbReference type="Proteomes" id="UP001152173"/>
    </source>
</evidence>
<evidence type="ECO:0000256" key="3">
    <source>
        <dbReference type="ARBA" id="ARBA00022544"/>
    </source>
</evidence>
<dbReference type="Proteomes" id="UP001152173">
    <property type="component" value="Unassembled WGS sequence"/>
</dbReference>
<dbReference type="AlphaFoldDB" id="A0A9X3LHT0"/>
<sequence length="364" mass="41378">MIIISSFCLLLSGCSTEQGSQPSLERLGMISVIGFDYIDDDQMKMTVIMPQPAIEAMKHTQVITVETDMIHKGLVEISSKADKTVSLTQLRVILFSEEFSKKGKMKEMVEYLYKDSEVRSNSYVAIVKDSVEEVLSKEYPDKQNTSVYINNLFQPRQYTYFSPFTTIHEFVYDESNPLIDSIAPYVELKDGIIHIEGIAVFSNGKMKTMFTQQEGKTIQILRGQKKLSVFAITLNDDSESKEKVALEFITSKAKIETNHNFDSPKVKITMKFEGTLSEYEGGKDLANKHELENLEKEVSKSIEDDVRTLLEKSRDLSIEPVGLFKAMRMRYKGDWPSELTQELMAKAEFEIKADTRILSAGTLK</sequence>
<evidence type="ECO:0000256" key="2">
    <source>
        <dbReference type="ARBA" id="ARBA00007886"/>
    </source>
</evidence>
<keyword evidence="3" id="KW-0309">Germination</keyword>
<keyword evidence="4" id="KW-0732">Signal</keyword>
<feature type="domain" description="Spore germination GerAC-like C-terminal" evidence="8">
    <location>
        <begin position="196"/>
        <end position="360"/>
    </location>
</feature>
<comment type="subcellular location">
    <subcellularLocation>
        <location evidence="1">Membrane</location>
        <topology evidence="1">Lipid-anchor</topology>
    </subcellularLocation>
</comment>
<reference evidence="10" key="1">
    <citation type="submission" date="2022-05" db="EMBL/GenBank/DDBJ databases">
        <authorList>
            <person name="Colautti A."/>
            <person name="Iacumin L."/>
        </authorList>
    </citation>
    <scope>NUCLEOTIDE SEQUENCE</scope>
    <source>
        <strain evidence="10">SK 55</strain>
    </source>
</reference>
<comment type="caution">
    <text evidence="10">The sequence shown here is derived from an EMBL/GenBank/DDBJ whole genome shotgun (WGS) entry which is preliminary data.</text>
</comment>
<dbReference type="NCBIfam" id="TIGR02887">
    <property type="entry name" value="spore_ger_x_C"/>
    <property type="match status" value="1"/>
</dbReference>
<dbReference type="Pfam" id="PF25198">
    <property type="entry name" value="Spore_GerAC_N"/>
    <property type="match status" value="1"/>
</dbReference>
<keyword evidence="7" id="KW-0449">Lipoprotein</keyword>
<evidence type="ECO:0000256" key="5">
    <source>
        <dbReference type="ARBA" id="ARBA00023136"/>
    </source>
</evidence>
<dbReference type="InterPro" id="IPR046953">
    <property type="entry name" value="Spore_GerAC-like_C"/>
</dbReference>
<name>A0A9X3LHT0_9BACL</name>
<gene>
    <name evidence="10" type="ORF">M9R32_13805</name>
</gene>
<dbReference type="EMBL" id="JAMKBJ010000014">
    <property type="protein sequence ID" value="MCZ8538267.1"/>
    <property type="molecule type" value="Genomic_DNA"/>
</dbReference>
<accession>A0A9X3LHT0</accession>
<evidence type="ECO:0000256" key="6">
    <source>
        <dbReference type="ARBA" id="ARBA00023139"/>
    </source>
</evidence>
<dbReference type="InterPro" id="IPR057336">
    <property type="entry name" value="GerAC_N"/>
</dbReference>
<keyword evidence="6" id="KW-0564">Palmitate</keyword>
<dbReference type="RefSeq" id="WP_269927354.1">
    <property type="nucleotide sequence ID" value="NZ_JAMKBJ010000014.1"/>
</dbReference>
<evidence type="ECO:0000313" key="10">
    <source>
        <dbReference type="EMBL" id="MCZ8538267.1"/>
    </source>
</evidence>
<dbReference type="Gene3D" id="3.30.300.210">
    <property type="entry name" value="Nutrient germinant receptor protein C, domain 3"/>
    <property type="match status" value="1"/>
</dbReference>
<dbReference type="PANTHER" id="PTHR35789">
    <property type="entry name" value="SPORE GERMINATION PROTEIN B3"/>
    <property type="match status" value="1"/>
</dbReference>
<evidence type="ECO:0000256" key="4">
    <source>
        <dbReference type="ARBA" id="ARBA00022729"/>
    </source>
</evidence>
<feature type="domain" description="Spore germination protein N-terminal" evidence="9">
    <location>
        <begin position="23"/>
        <end position="187"/>
    </location>
</feature>
<evidence type="ECO:0000259" key="8">
    <source>
        <dbReference type="Pfam" id="PF05504"/>
    </source>
</evidence>
<dbReference type="InterPro" id="IPR038501">
    <property type="entry name" value="Spore_GerAC_C_sf"/>
</dbReference>
<organism evidence="10 11">
    <name type="scientific">Paenisporosarcina quisquiliarum</name>
    <dbReference type="NCBI Taxonomy" id="365346"/>
    <lineage>
        <taxon>Bacteria</taxon>
        <taxon>Bacillati</taxon>
        <taxon>Bacillota</taxon>
        <taxon>Bacilli</taxon>
        <taxon>Bacillales</taxon>
        <taxon>Caryophanaceae</taxon>
        <taxon>Paenisporosarcina</taxon>
    </lineage>
</organism>
<keyword evidence="11" id="KW-1185">Reference proteome</keyword>
<evidence type="ECO:0000256" key="1">
    <source>
        <dbReference type="ARBA" id="ARBA00004635"/>
    </source>
</evidence>
<dbReference type="Pfam" id="PF05504">
    <property type="entry name" value="Spore_GerAC"/>
    <property type="match status" value="1"/>
</dbReference>
<protein>
    <submittedName>
        <fullName evidence="10">Ger(X)C family spore germination protein</fullName>
    </submittedName>
</protein>
<dbReference type="PANTHER" id="PTHR35789:SF1">
    <property type="entry name" value="SPORE GERMINATION PROTEIN B3"/>
    <property type="match status" value="1"/>
</dbReference>
<comment type="similarity">
    <text evidence="2">Belongs to the GerABKC lipoprotein family.</text>
</comment>
<evidence type="ECO:0000256" key="7">
    <source>
        <dbReference type="ARBA" id="ARBA00023288"/>
    </source>
</evidence>